<dbReference type="InterPro" id="IPR036457">
    <property type="entry name" value="PPM-type-like_dom_sf"/>
</dbReference>
<keyword evidence="5" id="KW-0472">Membrane</keyword>
<dbReference type="CDD" id="cd00143">
    <property type="entry name" value="PP2Cc"/>
    <property type="match status" value="1"/>
</dbReference>
<dbReference type="RefSeq" id="WP_115329779.1">
    <property type="nucleotide sequence ID" value="NZ_CAAAHP010000011.1"/>
</dbReference>
<dbReference type="InterPro" id="IPR000222">
    <property type="entry name" value="PP2C_BS"/>
</dbReference>
<organism evidence="7 8">
    <name type="scientific">Legionella busanensis</name>
    <dbReference type="NCBI Taxonomy" id="190655"/>
    <lineage>
        <taxon>Bacteria</taxon>
        <taxon>Pseudomonadati</taxon>
        <taxon>Pseudomonadota</taxon>
        <taxon>Gammaproteobacteria</taxon>
        <taxon>Legionellales</taxon>
        <taxon>Legionellaceae</taxon>
        <taxon>Legionella</taxon>
    </lineage>
</organism>
<dbReference type="PROSITE" id="PS51746">
    <property type="entry name" value="PPM_2"/>
    <property type="match status" value="1"/>
</dbReference>
<dbReference type="EMBL" id="UGOD01000001">
    <property type="protein sequence ID" value="STX50189.1"/>
    <property type="molecule type" value="Genomic_DNA"/>
</dbReference>
<keyword evidence="8" id="KW-1185">Reference proteome</keyword>
<sequence>MPKITSHIKKYDRSQAENVFYQDNEQPFGYFEIQNSRYRGEQEDALAWETLENAVDTLTPEEIGKRLWTTYRNLDEQFLQNDCGDGTTAATTIYDGKGNLITALLADAASFAAVYDNNNQLLGVVRLNSVIHKAKVPIEKKRIEDAGGRVYFDRVGGQLAVSRGIGDKYFKEIGVCSEATIDITSINTLAKTFQVSPNAIRKVQIINTCDGFTDGANVQTKKGHEEFLLEALKEISEANDKLPETEIAKALVTKAKEAGSTDNITVAIQTITSNTPALLLGVYDGHGGSEASIYVAENIGEEFRKQCELTSEVYQNQTLSTDKNSVVYNRDHANKQNTEHQKNDLPTTTELNLEVQSSDGLTSKEEKREEKDLPFPQINIQVPNLNDINTKATEQDLDEEINAGVENSDNQEEFGLIINQLAEATKKYQASLSLKNREIHAIIAKLLSTLDNSEKNQNTIKRYFELLNAKEPGKQFTNIEIIQNNKDIPTKRFISGVAIIVATLATGIIPGLAVMGIVYALTGKSLFNLFKTNSELFKSDLAQIKKEHHLQEEPSQGGTLQP</sequence>
<keyword evidence="3" id="KW-0904">Protein phosphatase</keyword>
<feature type="region of interest" description="Disordered" evidence="4">
    <location>
        <begin position="355"/>
        <end position="376"/>
    </location>
</feature>
<feature type="domain" description="PPM-type phosphatase" evidence="6">
    <location>
        <begin position="27"/>
        <end position="271"/>
    </location>
</feature>
<keyword evidence="5" id="KW-0812">Transmembrane</keyword>
<name>A0A378JIY6_9GAMM</name>
<evidence type="ECO:0000256" key="3">
    <source>
        <dbReference type="ARBA" id="ARBA00022912"/>
    </source>
</evidence>
<dbReference type="PROSITE" id="PS01032">
    <property type="entry name" value="PPM_1"/>
    <property type="match status" value="1"/>
</dbReference>
<evidence type="ECO:0000313" key="7">
    <source>
        <dbReference type="EMBL" id="STX50189.1"/>
    </source>
</evidence>
<keyword evidence="2" id="KW-0378">Hydrolase</keyword>
<accession>A0A378JIY6</accession>
<dbReference type="Proteomes" id="UP000254794">
    <property type="component" value="Unassembled WGS sequence"/>
</dbReference>
<dbReference type="SMART" id="SM00332">
    <property type="entry name" value="PP2Cc"/>
    <property type="match status" value="1"/>
</dbReference>
<feature type="compositionally biased region" description="Basic and acidic residues" evidence="4">
    <location>
        <begin position="362"/>
        <end position="373"/>
    </location>
</feature>
<dbReference type="PANTHER" id="PTHR13832:SF827">
    <property type="entry name" value="PROTEIN PHOSPHATASE 1L"/>
    <property type="match status" value="1"/>
</dbReference>
<keyword evidence="1" id="KW-0479">Metal-binding</keyword>
<dbReference type="PANTHER" id="PTHR13832">
    <property type="entry name" value="PROTEIN PHOSPHATASE 2C"/>
    <property type="match status" value="1"/>
</dbReference>
<dbReference type="OrthoDB" id="5648735at2"/>
<protein>
    <submittedName>
        <fullName evidence="7">Protein phosphatase 2C</fullName>
    </submittedName>
</protein>
<keyword evidence="5" id="KW-1133">Transmembrane helix</keyword>
<evidence type="ECO:0000259" key="6">
    <source>
        <dbReference type="PROSITE" id="PS51746"/>
    </source>
</evidence>
<reference evidence="7 8" key="1">
    <citation type="submission" date="2018-06" db="EMBL/GenBank/DDBJ databases">
        <authorList>
            <consortium name="Pathogen Informatics"/>
            <person name="Doyle S."/>
        </authorList>
    </citation>
    <scope>NUCLEOTIDE SEQUENCE [LARGE SCALE GENOMIC DNA]</scope>
    <source>
        <strain evidence="7 8">NCTC13316</strain>
    </source>
</reference>
<dbReference type="SUPFAM" id="SSF81606">
    <property type="entry name" value="PP2C-like"/>
    <property type="match status" value="2"/>
</dbReference>
<proteinExistence type="predicted"/>
<evidence type="ECO:0000313" key="8">
    <source>
        <dbReference type="Proteomes" id="UP000254794"/>
    </source>
</evidence>
<dbReference type="Gene3D" id="3.60.40.10">
    <property type="entry name" value="PPM-type phosphatase domain"/>
    <property type="match status" value="2"/>
</dbReference>
<dbReference type="GO" id="GO:0046872">
    <property type="term" value="F:metal ion binding"/>
    <property type="evidence" value="ECO:0007669"/>
    <property type="project" value="UniProtKB-KW"/>
</dbReference>
<evidence type="ECO:0000256" key="2">
    <source>
        <dbReference type="ARBA" id="ARBA00022801"/>
    </source>
</evidence>
<dbReference type="InterPro" id="IPR001932">
    <property type="entry name" value="PPM-type_phosphatase-like_dom"/>
</dbReference>
<feature type="transmembrane region" description="Helical" evidence="5">
    <location>
        <begin position="493"/>
        <end position="521"/>
    </location>
</feature>
<evidence type="ECO:0000256" key="5">
    <source>
        <dbReference type="SAM" id="Phobius"/>
    </source>
</evidence>
<dbReference type="GO" id="GO:0004722">
    <property type="term" value="F:protein serine/threonine phosphatase activity"/>
    <property type="evidence" value="ECO:0007669"/>
    <property type="project" value="InterPro"/>
</dbReference>
<dbReference type="AlphaFoldDB" id="A0A378JIY6"/>
<dbReference type="Pfam" id="PF00481">
    <property type="entry name" value="PP2C"/>
    <property type="match status" value="1"/>
</dbReference>
<dbReference type="InterPro" id="IPR015655">
    <property type="entry name" value="PP2C"/>
</dbReference>
<evidence type="ECO:0000256" key="4">
    <source>
        <dbReference type="SAM" id="MobiDB-lite"/>
    </source>
</evidence>
<evidence type="ECO:0000256" key="1">
    <source>
        <dbReference type="ARBA" id="ARBA00022723"/>
    </source>
</evidence>
<gene>
    <name evidence="7" type="ORF">NCTC13316_00256</name>
</gene>